<dbReference type="AlphaFoldDB" id="A0A2R6WMM6"/>
<proteinExistence type="predicted"/>
<dbReference type="Proteomes" id="UP000244005">
    <property type="component" value="Unassembled WGS sequence"/>
</dbReference>
<sequence>MPSVLFLPDQRSRSLSLSLSLGVYWRSGARTAAVVLKICKDPRAGAWSEEVIVPRPGHAHLVNLRGLGRWGGGIVQRFCGEGGGGFGGARVVSRRDGSGVGESSKGRRARLLEWV</sequence>
<evidence type="ECO:0000313" key="2">
    <source>
        <dbReference type="Proteomes" id="UP000244005"/>
    </source>
</evidence>
<accession>A0A2R6WMM6</accession>
<gene>
    <name evidence="1" type="ORF">MARPO_0074s0080</name>
</gene>
<dbReference type="Gramene" id="Mp7g03160.1">
    <property type="protein sequence ID" value="Mp7g03160.1.cds1"/>
    <property type="gene ID" value="Mp7g03160"/>
</dbReference>
<evidence type="ECO:0000313" key="1">
    <source>
        <dbReference type="EMBL" id="PTQ35108.1"/>
    </source>
</evidence>
<reference evidence="2" key="1">
    <citation type="journal article" date="2017" name="Cell">
        <title>Insights into land plant evolution garnered from the Marchantia polymorpha genome.</title>
        <authorList>
            <person name="Bowman J.L."/>
            <person name="Kohchi T."/>
            <person name="Yamato K.T."/>
            <person name="Jenkins J."/>
            <person name="Shu S."/>
            <person name="Ishizaki K."/>
            <person name="Yamaoka S."/>
            <person name="Nishihama R."/>
            <person name="Nakamura Y."/>
            <person name="Berger F."/>
            <person name="Adam C."/>
            <person name="Aki S.S."/>
            <person name="Althoff F."/>
            <person name="Araki T."/>
            <person name="Arteaga-Vazquez M.A."/>
            <person name="Balasubrmanian S."/>
            <person name="Barry K."/>
            <person name="Bauer D."/>
            <person name="Boehm C.R."/>
            <person name="Briginshaw L."/>
            <person name="Caballero-Perez J."/>
            <person name="Catarino B."/>
            <person name="Chen F."/>
            <person name="Chiyoda S."/>
            <person name="Chovatia M."/>
            <person name="Davies K.M."/>
            <person name="Delmans M."/>
            <person name="Demura T."/>
            <person name="Dierschke T."/>
            <person name="Dolan L."/>
            <person name="Dorantes-Acosta A.E."/>
            <person name="Eklund D.M."/>
            <person name="Florent S.N."/>
            <person name="Flores-Sandoval E."/>
            <person name="Fujiyama A."/>
            <person name="Fukuzawa H."/>
            <person name="Galik B."/>
            <person name="Grimanelli D."/>
            <person name="Grimwood J."/>
            <person name="Grossniklaus U."/>
            <person name="Hamada T."/>
            <person name="Haseloff J."/>
            <person name="Hetherington A.J."/>
            <person name="Higo A."/>
            <person name="Hirakawa Y."/>
            <person name="Hundley H.N."/>
            <person name="Ikeda Y."/>
            <person name="Inoue K."/>
            <person name="Inoue S.I."/>
            <person name="Ishida S."/>
            <person name="Jia Q."/>
            <person name="Kakita M."/>
            <person name="Kanazawa T."/>
            <person name="Kawai Y."/>
            <person name="Kawashima T."/>
            <person name="Kennedy M."/>
            <person name="Kinose K."/>
            <person name="Kinoshita T."/>
            <person name="Kohara Y."/>
            <person name="Koide E."/>
            <person name="Komatsu K."/>
            <person name="Kopischke S."/>
            <person name="Kubo M."/>
            <person name="Kyozuka J."/>
            <person name="Lagercrantz U."/>
            <person name="Lin S.S."/>
            <person name="Lindquist E."/>
            <person name="Lipzen A.M."/>
            <person name="Lu C.W."/>
            <person name="De Luna E."/>
            <person name="Martienssen R.A."/>
            <person name="Minamino N."/>
            <person name="Mizutani M."/>
            <person name="Mizutani M."/>
            <person name="Mochizuki N."/>
            <person name="Monte I."/>
            <person name="Mosher R."/>
            <person name="Nagasaki H."/>
            <person name="Nakagami H."/>
            <person name="Naramoto S."/>
            <person name="Nishitani K."/>
            <person name="Ohtani M."/>
            <person name="Okamoto T."/>
            <person name="Okumura M."/>
            <person name="Phillips J."/>
            <person name="Pollak B."/>
            <person name="Reinders A."/>
            <person name="Rovekamp M."/>
            <person name="Sano R."/>
            <person name="Sawa S."/>
            <person name="Schmid M.W."/>
            <person name="Shirakawa M."/>
            <person name="Solano R."/>
            <person name="Spunde A."/>
            <person name="Suetsugu N."/>
            <person name="Sugano S."/>
            <person name="Sugiyama A."/>
            <person name="Sun R."/>
            <person name="Suzuki Y."/>
            <person name="Takenaka M."/>
            <person name="Takezawa D."/>
            <person name="Tomogane H."/>
            <person name="Tsuzuki M."/>
            <person name="Ueda T."/>
            <person name="Umeda M."/>
            <person name="Ward J.M."/>
            <person name="Watanabe Y."/>
            <person name="Yazaki K."/>
            <person name="Yokoyama R."/>
            <person name="Yoshitake Y."/>
            <person name="Yotsui I."/>
            <person name="Zachgo S."/>
            <person name="Schmutz J."/>
        </authorList>
    </citation>
    <scope>NUCLEOTIDE SEQUENCE [LARGE SCALE GENOMIC DNA]</scope>
    <source>
        <strain evidence="2">Tak-1</strain>
    </source>
</reference>
<protein>
    <submittedName>
        <fullName evidence="1">Uncharacterized protein</fullName>
    </submittedName>
</protein>
<keyword evidence="2" id="KW-1185">Reference proteome</keyword>
<name>A0A2R6WMM6_MARPO</name>
<organism evidence="1 2">
    <name type="scientific">Marchantia polymorpha</name>
    <name type="common">Common liverwort</name>
    <name type="synonym">Marchantia aquatica</name>
    <dbReference type="NCBI Taxonomy" id="3197"/>
    <lineage>
        <taxon>Eukaryota</taxon>
        <taxon>Viridiplantae</taxon>
        <taxon>Streptophyta</taxon>
        <taxon>Embryophyta</taxon>
        <taxon>Marchantiophyta</taxon>
        <taxon>Marchantiopsida</taxon>
        <taxon>Marchantiidae</taxon>
        <taxon>Marchantiales</taxon>
        <taxon>Marchantiaceae</taxon>
        <taxon>Marchantia</taxon>
    </lineage>
</organism>
<dbReference type="EMBL" id="KZ772746">
    <property type="protein sequence ID" value="PTQ35108.1"/>
    <property type="molecule type" value="Genomic_DNA"/>
</dbReference>